<dbReference type="Proteomes" id="UP001604277">
    <property type="component" value="Unassembled WGS sequence"/>
</dbReference>
<sequence length="195" mass="23003">MVDCGKSDLEETGRTASREIVVMAKPVRAICSLSKMAFNANYFKILRRKCLEQLYRVINLSDFPSEAERIHLMIAKLTAEDAVDLQKMMEESARQRKGKWIDGPSRVVEFYDDGESISPRIHRVNHRLALEKMDLVEGWEEHVREFLGRHEDPDSNPEYWAWNQYHYDLNLSNFTKLRDHYRVPEEIILIFSQQD</sequence>
<dbReference type="EMBL" id="JBFOLJ010000007">
    <property type="protein sequence ID" value="KAL2520872.1"/>
    <property type="molecule type" value="Genomic_DNA"/>
</dbReference>
<organism evidence="1 2">
    <name type="scientific">Forsythia ovata</name>
    <dbReference type="NCBI Taxonomy" id="205694"/>
    <lineage>
        <taxon>Eukaryota</taxon>
        <taxon>Viridiplantae</taxon>
        <taxon>Streptophyta</taxon>
        <taxon>Embryophyta</taxon>
        <taxon>Tracheophyta</taxon>
        <taxon>Spermatophyta</taxon>
        <taxon>Magnoliopsida</taxon>
        <taxon>eudicotyledons</taxon>
        <taxon>Gunneridae</taxon>
        <taxon>Pentapetalae</taxon>
        <taxon>asterids</taxon>
        <taxon>lamiids</taxon>
        <taxon>Lamiales</taxon>
        <taxon>Oleaceae</taxon>
        <taxon>Forsythieae</taxon>
        <taxon>Forsythia</taxon>
    </lineage>
</organism>
<name>A0ABD1U791_9LAMI</name>
<proteinExistence type="predicted"/>
<dbReference type="AlphaFoldDB" id="A0ABD1U791"/>
<reference evidence="2" key="1">
    <citation type="submission" date="2024-07" db="EMBL/GenBank/DDBJ databases">
        <title>Two chromosome-level genome assemblies of Korean endemic species Abeliophyllum distichum and Forsythia ovata (Oleaceae).</title>
        <authorList>
            <person name="Jang H."/>
        </authorList>
    </citation>
    <scope>NUCLEOTIDE SEQUENCE [LARGE SCALE GENOMIC DNA]</scope>
</reference>
<keyword evidence="2" id="KW-1185">Reference proteome</keyword>
<evidence type="ECO:0000313" key="2">
    <source>
        <dbReference type="Proteomes" id="UP001604277"/>
    </source>
</evidence>
<protein>
    <submittedName>
        <fullName evidence="1">Uncharacterized protein</fullName>
    </submittedName>
</protein>
<evidence type="ECO:0000313" key="1">
    <source>
        <dbReference type="EMBL" id="KAL2520872.1"/>
    </source>
</evidence>
<accession>A0ABD1U791</accession>
<gene>
    <name evidence="1" type="ORF">Fot_24795</name>
</gene>
<comment type="caution">
    <text evidence="1">The sequence shown here is derived from an EMBL/GenBank/DDBJ whole genome shotgun (WGS) entry which is preliminary data.</text>
</comment>